<dbReference type="InterPro" id="IPR023772">
    <property type="entry name" value="DNA-bd_HTH_TetR-type_CS"/>
</dbReference>
<name>A0A4U6S5K8_BRAEL</name>
<dbReference type="SUPFAM" id="SSF46689">
    <property type="entry name" value="Homeodomain-like"/>
    <property type="match status" value="1"/>
</dbReference>
<evidence type="ECO:0000256" key="2">
    <source>
        <dbReference type="ARBA" id="ARBA00023015"/>
    </source>
</evidence>
<evidence type="ECO:0000256" key="3">
    <source>
        <dbReference type="ARBA" id="ARBA00023125"/>
    </source>
</evidence>
<dbReference type="InterPro" id="IPR001647">
    <property type="entry name" value="HTH_TetR"/>
</dbReference>
<keyword evidence="2" id="KW-0805">Transcription regulation</keyword>
<dbReference type="PANTHER" id="PTHR30055">
    <property type="entry name" value="HTH-TYPE TRANSCRIPTIONAL REGULATOR RUTR"/>
    <property type="match status" value="1"/>
</dbReference>
<evidence type="ECO:0000256" key="5">
    <source>
        <dbReference type="PROSITE-ProRule" id="PRU00335"/>
    </source>
</evidence>
<dbReference type="PROSITE" id="PS01081">
    <property type="entry name" value="HTH_TETR_1"/>
    <property type="match status" value="1"/>
</dbReference>
<evidence type="ECO:0000256" key="4">
    <source>
        <dbReference type="ARBA" id="ARBA00023163"/>
    </source>
</evidence>
<dbReference type="PANTHER" id="PTHR30055:SF175">
    <property type="entry name" value="HTH-TYPE TRANSCRIPTIONAL REPRESSOR KSTR2"/>
    <property type="match status" value="1"/>
</dbReference>
<keyword evidence="4" id="KW-0804">Transcription</keyword>
<dbReference type="InterPro" id="IPR009057">
    <property type="entry name" value="Homeodomain-like_sf"/>
</dbReference>
<keyword evidence="1" id="KW-0678">Repressor</keyword>
<gene>
    <name evidence="7" type="ORF">FDV58_06905</name>
</gene>
<dbReference type="Pfam" id="PF00440">
    <property type="entry name" value="TetR_N"/>
    <property type="match status" value="1"/>
</dbReference>
<dbReference type="InterPro" id="IPR041490">
    <property type="entry name" value="KstR2_TetR_C"/>
</dbReference>
<evidence type="ECO:0000313" key="8">
    <source>
        <dbReference type="Proteomes" id="UP000305095"/>
    </source>
</evidence>
<dbReference type="SUPFAM" id="SSF48498">
    <property type="entry name" value="Tetracyclin repressor-like, C-terminal domain"/>
    <property type="match status" value="1"/>
</dbReference>
<reference evidence="7 8" key="1">
    <citation type="submission" date="2019-05" db="EMBL/GenBank/DDBJ databases">
        <title>Draft Genome of Bradyrhizobium elkanii strain SEMIA 938, Used in Commercial Inoculants for Lupinus spp. in Brazil.</title>
        <authorList>
            <person name="Hungria M."/>
            <person name="Delamuta J.R.M."/>
            <person name="Ribeiro R.A."/>
            <person name="Nogueira M.A."/>
        </authorList>
    </citation>
    <scope>NUCLEOTIDE SEQUENCE [LARGE SCALE GENOMIC DNA]</scope>
    <source>
        <strain evidence="7 8">Semia 938</strain>
    </source>
</reference>
<protein>
    <submittedName>
        <fullName evidence="7">TetR/AcrR family transcriptional regulator</fullName>
    </submittedName>
</protein>
<dbReference type="EMBL" id="SZZP01000004">
    <property type="protein sequence ID" value="TKV82223.1"/>
    <property type="molecule type" value="Genomic_DNA"/>
</dbReference>
<feature type="DNA-binding region" description="H-T-H motif" evidence="5">
    <location>
        <begin position="32"/>
        <end position="51"/>
    </location>
</feature>
<dbReference type="InterPro" id="IPR036271">
    <property type="entry name" value="Tet_transcr_reg_TetR-rel_C_sf"/>
</dbReference>
<evidence type="ECO:0000256" key="1">
    <source>
        <dbReference type="ARBA" id="ARBA00022491"/>
    </source>
</evidence>
<feature type="domain" description="HTH tetR-type" evidence="6">
    <location>
        <begin position="9"/>
        <end position="69"/>
    </location>
</feature>
<dbReference type="Gene3D" id="1.10.357.10">
    <property type="entry name" value="Tetracycline Repressor, domain 2"/>
    <property type="match status" value="1"/>
</dbReference>
<evidence type="ECO:0000259" key="6">
    <source>
        <dbReference type="PROSITE" id="PS50977"/>
    </source>
</evidence>
<dbReference type="Pfam" id="PF17932">
    <property type="entry name" value="TetR_C_24"/>
    <property type="match status" value="1"/>
</dbReference>
<proteinExistence type="predicted"/>
<dbReference type="PRINTS" id="PR00455">
    <property type="entry name" value="HTHTETR"/>
</dbReference>
<dbReference type="RefSeq" id="WP_137477470.1">
    <property type="nucleotide sequence ID" value="NZ_SZZP01000004.1"/>
</dbReference>
<comment type="caution">
    <text evidence="7">The sequence shown here is derived from an EMBL/GenBank/DDBJ whole genome shotgun (WGS) entry which is preliminary data.</text>
</comment>
<evidence type="ECO:0000313" key="7">
    <source>
        <dbReference type="EMBL" id="TKV82223.1"/>
    </source>
</evidence>
<dbReference type="AlphaFoldDB" id="A0A4U6S5K8"/>
<dbReference type="PROSITE" id="PS50977">
    <property type="entry name" value="HTH_TETR_2"/>
    <property type="match status" value="1"/>
</dbReference>
<keyword evidence="3 5" id="KW-0238">DNA-binding</keyword>
<dbReference type="GO" id="GO:0000976">
    <property type="term" value="F:transcription cis-regulatory region binding"/>
    <property type="evidence" value="ECO:0007669"/>
    <property type="project" value="TreeGrafter"/>
</dbReference>
<organism evidence="7 8">
    <name type="scientific">Bradyrhizobium elkanii</name>
    <dbReference type="NCBI Taxonomy" id="29448"/>
    <lineage>
        <taxon>Bacteria</taxon>
        <taxon>Pseudomonadati</taxon>
        <taxon>Pseudomonadota</taxon>
        <taxon>Alphaproteobacteria</taxon>
        <taxon>Hyphomicrobiales</taxon>
        <taxon>Nitrobacteraceae</taxon>
        <taxon>Bradyrhizobium</taxon>
    </lineage>
</organism>
<dbReference type="GO" id="GO:0003700">
    <property type="term" value="F:DNA-binding transcription factor activity"/>
    <property type="evidence" value="ECO:0007669"/>
    <property type="project" value="TreeGrafter"/>
</dbReference>
<sequence length="199" mass="22628">MSVKQHIKEYKRELILEAAAKLFYEKGFQKTTIDDIGAALGVTKPFIYTYFDNKYAILEQLFDQSYGDLYVDLTQLLGNKKGAARDRLQQFVTLYVAKNIEYQKFSAIMLEEEKSLSPKKVGDIRRKQRDFDTKLARLIEEGVSNGEFHVSDPMIASLSISGMVRWTHRWYSPQGRLSAAELTKTMGDLALNLVGCAPA</sequence>
<dbReference type="Proteomes" id="UP000305095">
    <property type="component" value="Unassembled WGS sequence"/>
</dbReference>
<accession>A0A4U6S5K8</accession>
<dbReference type="InterPro" id="IPR050109">
    <property type="entry name" value="HTH-type_TetR-like_transc_reg"/>
</dbReference>